<feature type="non-terminal residue" evidence="1">
    <location>
        <position position="1"/>
    </location>
</feature>
<dbReference type="AlphaFoldDB" id="A0A0B6YPA6"/>
<name>A0A0B6YPA6_9EUPU</name>
<accession>A0A0B6YPA6</accession>
<evidence type="ECO:0000313" key="1">
    <source>
        <dbReference type="EMBL" id="CEK57606.1"/>
    </source>
</evidence>
<protein>
    <submittedName>
        <fullName evidence="1">Uncharacterized protein</fullName>
    </submittedName>
</protein>
<dbReference type="PANTHER" id="PTHR14187:SF46">
    <property type="entry name" value="HEAT SHOCK 70 KDA PROTEIN 12A"/>
    <property type="match status" value="1"/>
</dbReference>
<reference evidence="1" key="1">
    <citation type="submission" date="2014-12" db="EMBL/GenBank/DDBJ databases">
        <title>Insight into the proteome of Arion vulgaris.</title>
        <authorList>
            <person name="Aradska J."/>
            <person name="Bulat T."/>
            <person name="Smidak R."/>
            <person name="Sarate P."/>
            <person name="Gangsoo J."/>
            <person name="Sialana F."/>
            <person name="Bilban M."/>
            <person name="Lubec G."/>
        </authorList>
    </citation>
    <scope>NUCLEOTIDE SEQUENCE</scope>
    <source>
        <tissue evidence="1">Skin</tissue>
    </source>
</reference>
<gene>
    <name evidence="1" type="primary">ORF30617</name>
</gene>
<sequence>TLSKPDQTSIVLNMYCSTNPKVQFITDPSVTRCCTLCLILPVIHQDVLDGTAGDIHKSTRVIETRMSFSETEIKVIVVDISTGHMVQASVDFLGRQYLLQK</sequence>
<proteinExistence type="predicted"/>
<dbReference type="PANTHER" id="PTHR14187">
    <property type="entry name" value="ALPHA KINASE/ELONGATION FACTOR 2 KINASE"/>
    <property type="match status" value="1"/>
</dbReference>
<dbReference type="EMBL" id="HACG01010741">
    <property type="protein sequence ID" value="CEK57606.1"/>
    <property type="molecule type" value="Transcribed_RNA"/>
</dbReference>
<organism evidence="1">
    <name type="scientific">Arion vulgaris</name>
    <dbReference type="NCBI Taxonomy" id="1028688"/>
    <lineage>
        <taxon>Eukaryota</taxon>
        <taxon>Metazoa</taxon>
        <taxon>Spiralia</taxon>
        <taxon>Lophotrochozoa</taxon>
        <taxon>Mollusca</taxon>
        <taxon>Gastropoda</taxon>
        <taxon>Heterobranchia</taxon>
        <taxon>Euthyneura</taxon>
        <taxon>Panpulmonata</taxon>
        <taxon>Eupulmonata</taxon>
        <taxon>Stylommatophora</taxon>
        <taxon>Helicina</taxon>
        <taxon>Arionoidea</taxon>
        <taxon>Arionidae</taxon>
        <taxon>Arion</taxon>
    </lineage>
</organism>